<reference evidence="2" key="1">
    <citation type="journal article" date="2023" name="Int. J. Syst. Evol. Microbiol.">
        <title>Methylocystis iwaonis sp. nov., a type II methane-oxidizing bacterium from surface soil of a rice paddy field in Japan, and emended description of the genus Methylocystis (ex Whittenbury et al. 1970) Bowman et al. 1993.</title>
        <authorList>
            <person name="Kaise H."/>
            <person name="Sawadogo J.B."/>
            <person name="Alam M.S."/>
            <person name="Ueno C."/>
            <person name="Dianou D."/>
            <person name="Shinjo R."/>
            <person name="Asakawa S."/>
        </authorList>
    </citation>
    <scope>NUCLEOTIDE SEQUENCE</scope>
    <source>
        <strain evidence="2">LMG27198</strain>
    </source>
</reference>
<dbReference type="AlphaFoldDB" id="A0A9W6GUN4"/>
<protein>
    <submittedName>
        <fullName evidence="2">Uncharacterized protein</fullName>
    </submittedName>
</protein>
<feature type="transmembrane region" description="Helical" evidence="1">
    <location>
        <begin position="12"/>
        <end position="34"/>
    </location>
</feature>
<accession>A0A9W6GUN4</accession>
<comment type="caution">
    <text evidence="2">The sequence shown here is derived from an EMBL/GenBank/DDBJ whole genome shotgun (WGS) entry which is preliminary data.</text>
</comment>
<keyword evidence="1" id="KW-1133">Transmembrane helix</keyword>
<keyword evidence="1" id="KW-0812">Transmembrane</keyword>
<keyword evidence="3" id="KW-1185">Reference proteome</keyword>
<evidence type="ECO:0000256" key="1">
    <source>
        <dbReference type="SAM" id="Phobius"/>
    </source>
</evidence>
<dbReference type="RefSeq" id="WP_281803154.1">
    <property type="nucleotide sequence ID" value="NZ_BSEC01000001.1"/>
</dbReference>
<dbReference type="Proteomes" id="UP001144323">
    <property type="component" value="Unassembled WGS sequence"/>
</dbReference>
<feature type="transmembrane region" description="Helical" evidence="1">
    <location>
        <begin position="83"/>
        <end position="103"/>
    </location>
</feature>
<feature type="transmembrane region" description="Helical" evidence="1">
    <location>
        <begin position="41"/>
        <end position="63"/>
    </location>
</feature>
<evidence type="ECO:0000313" key="3">
    <source>
        <dbReference type="Proteomes" id="UP001144323"/>
    </source>
</evidence>
<sequence>MTRALLRTLFGPLLWAVHFSLLYLLHTAFCVMGVRMGDPAAAMLLSSLLLTLGAVALLAWLFVLRWRSGALQSANGFLNEASLLLIVLSAAGVVWAGAAAGFIEGCASLR</sequence>
<gene>
    <name evidence="2" type="ORF">LMG27198_23690</name>
</gene>
<proteinExistence type="predicted"/>
<evidence type="ECO:0000313" key="2">
    <source>
        <dbReference type="EMBL" id="GLI93377.1"/>
    </source>
</evidence>
<name>A0A9W6GUN4_9HYPH</name>
<organism evidence="2 3">
    <name type="scientific">Methylocystis echinoides</name>
    <dbReference type="NCBI Taxonomy" id="29468"/>
    <lineage>
        <taxon>Bacteria</taxon>
        <taxon>Pseudomonadati</taxon>
        <taxon>Pseudomonadota</taxon>
        <taxon>Alphaproteobacteria</taxon>
        <taxon>Hyphomicrobiales</taxon>
        <taxon>Methylocystaceae</taxon>
        <taxon>Methylocystis</taxon>
    </lineage>
</organism>
<dbReference type="EMBL" id="BSEC01000001">
    <property type="protein sequence ID" value="GLI93377.1"/>
    <property type="molecule type" value="Genomic_DNA"/>
</dbReference>
<keyword evidence="1" id="KW-0472">Membrane</keyword>